<evidence type="ECO:0000256" key="2">
    <source>
        <dbReference type="ARBA" id="ARBA00022840"/>
    </source>
</evidence>
<dbReference type="PROSITE" id="PS51383">
    <property type="entry name" value="YJEF_C_3"/>
    <property type="match status" value="1"/>
</dbReference>
<evidence type="ECO:0000256" key="4">
    <source>
        <dbReference type="ARBA" id="ARBA00023027"/>
    </source>
</evidence>
<gene>
    <name evidence="7" type="ORF">RWH45_03175</name>
</gene>
<name>A0ABU3T494_9MICO</name>
<dbReference type="Pfam" id="PF01256">
    <property type="entry name" value="Carb_kinase"/>
    <property type="match status" value="1"/>
</dbReference>
<sequence length="284" mass="28941">MPDKTVPAKTMPEPVTLAFLRAWGVPDPGGSKKSRGQIVVVGGSRRSPGGVLLSAEAALRVGAGRVGIAAPAGVAAGLGPAMPEAGVYELPTGSDSVDVALGSALDSADAVLLGPGFDDPDATRAALHAVAEAEVARLVLDAFALGILPSFDRGLLPPDLLINANEEEAELLLERDLGRDRAADISEIAERYDAVVHCFGTVAHPDGRCWQAEPGGSGLGTAGSGDVLSGAIVGLAAQGMDAERAAVWGGWTHARAGDRLTERVGIGFLARDLLPELTAVLHES</sequence>
<keyword evidence="2" id="KW-0067">ATP-binding</keyword>
<evidence type="ECO:0000259" key="6">
    <source>
        <dbReference type="PROSITE" id="PS51383"/>
    </source>
</evidence>
<proteinExistence type="predicted"/>
<dbReference type="InterPro" id="IPR000631">
    <property type="entry name" value="CARKD"/>
</dbReference>
<keyword evidence="1" id="KW-0547">Nucleotide-binding</keyword>
<dbReference type="InterPro" id="IPR029056">
    <property type="entry name" value="Ribokinase-like"/>
</dbReference>
<protein>
    <submittedName>
        <fullName evidence="7">ADP/ATP-dependent (S)-NAD(P)H-hydrate dehydratase</fullName>
    </submittedName>
</protein>
<evidence type="ECO:0000256" key="5">
    <source>
        <dbReference type="ARBA" id="ARBA00023239"/>
    </source>
</evidence>
<dbReference type="RefSeq" id="WP_315993468.1">
    <property type="nucleotide sequence ID" value="NZ_JAWDIS010000001.1"/>
</dbReference>
<dbReference type="PANTHER" id="PTHR12592">
    <property type="entry name" value="ATP-DEPENDENT (S)-NAD(P)H-HYDRATE DEHYDRATASE FAMILY MEMBER"/>
    <property type="match status" value="1"/>
</dbReference>
<reference evidence="7 8" key="1">
    <citation type="submission" date="2023-09" db="EMBL/GenBank/DDBJ databases">
        <title>Microbacterium fusihabitans sp. nov., Microbacterium phycihabitans sp. nov., and Microbacterium cervinum sp. nov., isolated from dried seaweeds of beach.</title>
        <authorList>
            <person name="Lee S.D."/>
        </authorList>
    </citation>
    <scope>NUCLEOTIDE SEQUENCE [LARGE SCALE GENOMIC DNA]</scope>
    <source>
        <strain evidence="7 8">KSW4-17</strain>
    </source>
</reference>
<dbReference type="Gene3D" id="3.40.1190.20">
    <property type="match status" value="1"/>
</dbReference>
<dbReference type="SUPFAM" id="SSF53613">
    <property type="entry name" value="Ribokinase-like"/>
    <property type="match status" value="1"/>
</dbReference>
<organism evidence="7 8">
    <name type="scientific">Microbacterium galbum</name>
    <dbReference type="NCBI Taxonomy" id="3075994"/>
    <lineage>
        <taxon>Bacteria</taxon>
        <taxon>Bacillati</taxon>
        <taxon>Actinomycetota</taxon>
        <taxon>Actinomycetes</taxon>
        <taxon>Micrococcales</taxon>
        <taxon>Microbacteriaceae</taxon>
        <taxon>Microbacterium</taxon>
    </lineage>
</organism>
<dbReference type="EMBL" id="JAWDIS010000001">
    <property type="protein sequence ID" value="MDU0366202.1"/>
    <property type="molecule type" value="Genomic_DNA"/>
</dbReference>
<keyword evidence="4" id="KW-0520">NAD</keyword>
<keyword evidence="8" id="KW-1185">Reference proteome</keyword>
<evidence type="ECO:0000256" key="3">
    <source>
        <dbReference type="ARBA" id="ARBA00022857"/>
    </source>
</evidence>
<dbReference type="InterPro" id="IPR017953">
    <property type="entry name" value="Carbohydrate_kinase_pred_CS"/>
</dbReference>
<dbReference type="PANTHER" id="PTHR12592:SF0">
    <property type="entry name" value="ATP-DEPENDENT (S)-NAD(P)H-HYDRATE DEHYDRATASE"/>
    <property type="match status" value="1"/>
</dbReference>
<keyword evidence="5" id="KW-0456">Lyase</keyword>
<accession>A0ABU3T494</accession>
<evidence type="ECO:0000313" key="8">
    <source>
        <dbReference type="Proteomes" id="UP001263371"/>
    </source>
</evidence>
<evidence type="ECO:0000256" key="1">
    <source>
        <dbReference type="ARBA" id="ARBA00022741"/>
    </source>
</evidence>
<dbReference type="PROSITE" id="PS01050">
    <property type="entry name" value="YJEF_C_2"/>
    <property type="match status" value="1"/>
</dbReference>
<dbReference type="Proteomes" id="UP001263371">
    <property type="component" value="Unassembled WGS sequence"/>
</dbReference>
<evidence type="ECO:0000313" key="7">
    <source>
        <dbReference type="EMBL" id="MDU0366202.1"/>
    </source>
</evidence>
<keyword evidence="3" id="KW-0521">NADP</keyword>
<feature type="domain" description="YjeF C-terminal" evidence="6">
    <location>
        <begin position="15"/>
        <end position="284"/>
    </location>
</feature>
<dbReference type="CDD" id="cd01171">
    <property type="entry name" value="YXKO-related"/>
    <property type="match status" value="1"/>
</dbReference>
<comment type="caution">
    <text evidence="7">The sequence shown here is derived from an EMBL/GenBank/DDBJ whole genome shotgun (WGS) entry which is preliminary data.</text>
</comment>